<evidence type="ECO:0000256" key="12">
    <source>
        <dbReference type="ARBA" id="ARBA00029757"/>
    </source>
</evidence>
<evidence type="ECO:0000256" key="5">
    <source>
        <dbReference type="ARBA" id="ARBA00022516"/>
    </source>
</evidence>
<keyword evidence="14" id="KW-0812">Transmembrane</keyword>
<dbReference type="eggNOG" id="COG1663">
    <property type="taxonomic scope" value="Bacteria"/>
</dbReference>
<evidence type="ECO:0000256" key="8">
    <source>
        <dbReference type="ARBA" id="ARBA00022741"/>
    </source>
</evidence>
<evidence type="ECO:0000256" key="2">
    <source>
        <dbReference type="ARBA" id="ARBA00004870"/>
    </source>
</evidence>
<dbReference type="GO" id="GO:0005886">
    <property type="term" value="C:plasma membrane"/>
    <property type="evidence" value="ECO:0007669"/>
    <property type="project" value="TreeGrafter"/>
</dbReference>
<dbReference type="EC" id="2.7.1.130" evidence="3 13"/>
<reference evidence="15 16" key="1">
    <citation type="journal article" date="2012" name="Stand. Genomic Sci.">
        <title>Complete genome sequence of Liberibacter crescens BT-1.</title>
        <authorList>
            <person name="Leonard M.T."/>
            <person name="Fagen J.R."/>
            <person name="Davis-Richardson A.G."/>
            <person name="Davis M.J."/>
            <person name="Triplett E.W."/>
        </authorList>
    </citation>
    <scope>NUCLEOTIDE SEQUENCE [LARGE SCALE GENOMIC DNA]</scope>
    <source>
        <strain evidence="15 16">BT-1</strain>
    </source>
</reference>
<proteinExistence type="inferred from homology"/>
<dbReference type="GO" id="GO:0009244">
    <property type="term" value="P:lipopolysaccharide core region biosynthetic process"/>
    <property type="evidence" value="ECO:0007669"/>
    <property type="project" value="TreeGrafter"/>
</dbReference>
<accession>L0EU87</accession>
<keyword evidence="9 13" id="KW-0418">Kinase</keyword>
<dbReference type="GO" id="GO:0009029">
    <property type="term" value="F:lipid-A 4'-kinase activity"/>
    <property type="evidence" value="ECO:0007669"/>
    <property type="project" value="UniProtKB-UniRule"/>
</dbReference>
<dbReference type="EMBL" id="CP003789">
    <property type="protein sequence ID" value="AGA64228.1"/>
    <property type="molecule type" value="Genomic_DNA"/>
</dbReference>
<keyword evidence="8 13" id="KW-0547">Nucleotide-binding</keyword>
<evidence type="ECO:0000256" key="14">
    <source>
        <dbReference type="SAM" id="Phobius"/>
    </source>
</evidence>
<protein>
    <recommendedName>
        <fullName evidence="4 13">Tetraacyldisaccharide 4'-kinase</fullName>
        <ecNumber evidence="3 13">2.7.1.130</ecNumber>
    </recommendedName>
    <alternativeName>
        <fullName evidence="12 13">Lipid A 4'-kinase</fullName>
    </alternativeName>
</protein>
<comment type="function">
    <text evidence="1 13">Transfers the gamma-phosphate of ATP to the 4'-position of a tetraacyldisaccharide 1-phosphate intermediate (termed DS-1-P) to form tetraacyldisaccharide 1,4'-bis-phosphate (lipid IVA).</text>
</comment>
<dbReference type="GO" id="GO:0009245">
    <property type="term" value="P:lipid A biosynthetic process"/>
    <property type="evidence" value="ECO:0007669"/>
    <property type="project" value="UniProtKB-UniRule"/>
</dbReference>
<evidence type="ECO:0000313" key="15">
    <source>
        <dbReference type="EMBL" id="AGA64228.1"/>
    </source>
</evidence>
<dbReference type="KEGG" id="lcc:B488_02350"/>
<dbReference type="GO" id="GO:0005524">
    <property type="term" value="F:ATP binding"/>
    <property type="evidence" value="ECO:0007669"/>
    <property type="project" value="UniProtKB-UniRule"/>
</dbReference>
<name>L0EU87_LIBCB</name>
<dbReference type="Proteomes" id="UP000010799">
    <property type="component" value="Chromosome"/>
</dbReference>
<dbReference type="RefSeq" id="WP_015272655.1">
    <property type="nucleotide sequence ID" value="NC_019907.1"/>
</dbReference>
<comment type="pathway">
    <text evidence="2 13">Glycolipid biosynthesis; lipid IV(A) biosynthesis; lipid IV(A) from (3R)-3-hydroxytetradecanoyl-[acyl-carrier-protein] and UDP-N-acetyl-alpha-D-glucosamine: step 6/6.</text>
</comment>
<keyword evidence="11 13" id="KW-0443">Lipid metabolism</keyword>
<dbReference type="InterPro" id="IPR003758">
    <property type="entry name" value="LpxK"/>
</dbReference>
<dbReference type="HOGENOM" id="CLU_038816_0_0_5"/>
<evidence type="ECO:0000256" key="13">
    <source>
        <dbReference type="HAMAP-Rule" id="MF_00409"/>
    </source>
</evidence>
<evidence type="ECO:0000256" key="4">
    <source>
        <dbReference type="ARBA" id="ARBA00016436"/>
    </source>
</evidence>
<evidence type="ECO:0000256" key="6">
    <source>
        <dbReference type="ARBA" id="ARBA00022556"/>
    </source>
</evidence>
<comment type="similarity">
    <text evidence="13">Belongs to the LpxK family.</text>
</comment>
<dbReference type="Pfam" id="PF02606">
    <property type="entry name" value="LpxK"/>
    <property type="match status" value="1"/>
</dbReference>
<evidence type="ECO:0000256" key="7">
    <source>
        <dbReference type="ARBA" id="ARBA00022679"/>
    </source>
</evidence>
<evidence type="ECO:0000313" key="16">
    <source>
        <dbReference type="Proteomes" id="UP000010799"/>
    </source>
</evidence>
<evidence type="ECO:0000256" key="11">
    <source>
        <dbReference type="ARBA" id="ARBA00023098"/>
    </source>
</evidence>
<keyword evidence="16" id="KW-1185">Reference proteome</keyword>
<feature type="binding site" evidence="13">
    <location>
        <begin position="53"/>
        <end position="60"/>
    </location>
    <ligand>
        <name>ATP</name>
        <dbReference type="ChEBI" id="CHEBI:30616"/>
    </ligand>
</feature>
<evidence type="ECO:0000256" key="3">
    <source>
        <dbReference type="ARBA" id="ARBA00012071"/>
    </source>
</evidence>
<feature type="transmembrane region" description="Helical" evidence="14">
    <location>
        <begin position="12"/>
        <end position="32"/>
    </location>
</feature>
<keyword evidence="10 13" id="KW-0067">ATP-binding</keyword>
<keyword evidence="14" id="KW-0472">Membrane</keyword>
<dbReference type="STRING" id="1215343.B488_02350"/>
<dbReference type="PANTHER" id="PTHR42724">
    <property type="entry name" value="TETRAACYLDISACCHARIDE 4'-KINASE"/>
    <property type="match status" value="1"/>
</dbReference>
<gene>
    <name evidence="13" type="primary">lpxK</name>
    <name evidence="15" type="ordered locus">B488_02350</name>
</gene>
<sequence>MIKTPSFWWLKFSWISLALLPLSFIYGLISSWRMKHSRRKKVLVPVICVGNFVMGGAGKTPTSLALAVAAMNRGLKPGFLSRGYGRKSKHPILVDVEKHGAFDVGDEALMLAAYASTVVSHNRVEGANLLIKEAVDIIIMDDGFQTSQLIINLSFGVIDLRRGLGNLCVFPAGPLRVPLKTQASYADIILCIGDKEAMNSKLSIYNNLGKPVYFAKLQPKLGFDYFGIHVLAFSGIADPKKFFLTVKSLGAVLVESYPFADHAVLKDEQITFLLTRAEQKKLKLVTTAKDAARLTNRLGIAQELLSKILIIEVELVFEDPLTPLNFIDRAVTLFKEQKSLQ</sequence>
<dbReference type="AlphaFoldDB" id="L0EU87"/>
<dbReference type="InterPro" id="IPR027417">
    <property type="entry name" value="P-loop_NTPase"/>
</dbReference>
<comment type="catalytic activity">
    <reaction evidence="13">
        <text>a lipid A disaccharide + ATP = a lipid IVA + ADP + H(+)</text>
        <dbReference type="Rhea" id="RHEA:67840"/>
        <dbReference type="ChEBI" id="CHEBI:15378"/>
        <dbReference type="ChEBI" id="CHEBI:30616"/>
        <dbReference type="ChEBI" id="CHEBI:176343"/>
        <dbReference type="ChEBI" id="CHEBI:176425"/>
        <dbReference type="ChEBI" id="CHEBI:456216"/>
        <dbReference type="EC" id="2.7.1.130"/>
    </reaction>
</comment>
<keyword evidence="6 13" id="KW-0441">Lipid A biosynthesis</keyword>
<keyword evidence="7 13" id="KW-0808">Transferase</keyword>
<evidence type="ECO:0000256" key="10">
    <source>
        <dbReference type="ARBA" id="ARBA00022840"/>
    </source>
</evidence>
<evidence type="ECO:0000256" key="9">
    <source>
        <dbReference type="ARBA" id="ARBA00022777"/>
    </source>
</evidence>
<keyword evidence="5 13" id="KW-0444">Lipid biosynthesis</keyword>
<evidence type="ECO:0000256" key="1">
    <source>
        <dbReference type="ARBA" id="ARBA00002274"/>
    </source>
</evidence>
<dbReference type="PATRIC" id="fig|1215343.11.peg.244"/>
<organism evidence="15 16">
    <name type="scientific">Liberibacter crescens (strain BT-1)</name>
    <dbReference type="NCBI Taxonomy" id="1215343"/>
    <lineage>
        <taxon>Bacteria</taxon>
        <taxon>Pseudomonadati</taxon>
        <taxon>Pseudomonadota</taxon>
        <taxon>Alphaproteobacteria</taxon>
        <taxon>Hyphomicrobiales</taxon>
        <taxon>Rhizobiaceae</taxon>
        <taxon>Liberibacter</taxon>
    </lineage>
</organism>
<dbReference type="UniPathway" id="UPA00359">
    <property type="reaction ID" value="UER00482"/>
</dbReference>
<dbReference type="NCBIfam" id="TIGR00682">
    <property type="entry name" value="lpxK"/>
    <property type="match status" value="1"/>
</dbReference>
<keyword evidence="14" id="KW-1133">Transmembrane helix</keyword>
<dbReference type="HAMAP" id="MF_00409">
    <property type="entry name" value="LpxK"/>
    <property type="match status" value="1"/>
</dbReference>
<dbReference type="SUPFAM" id="SSF52540">
    <property type="entry name" value="P-loop containing nucleoside triphosphate hydrolases"/>
    <property type="match status" value="1"/>
</dbReference>
<dbReference type="PANTHER" id="PTHR42724:SF1">
    <property type="entry name" value="TETRAACYLDISACCHARIDE 4'-KINASE, MITOCHONDRIAL-RELATED"/>
    <property type="match status" value="1"/>
</dbReference>